<dbReference type="Gene3D" id="3.30.70.1230">
    <property type="entry name" value="Nucleotide cyclase"/>
    <property type="match status" value="2"/>
</dbReference>
<feature type="compositionally biased region" description="Basic and acidic residues" evidence="18">
    <location>
        <begin position="3106"/>
        <end position="3115"/>
    </location>
</feature>
<feature type="transmembrane region" description="Helical" evidence="19">
    <location>
        <begin position="1843"/>
        <end position="1862"/>
    </location>
</feature>
<evidence type="ECO:0000256" key="15">
    <source>
        <dbReference type="PIRSR" id="PIRSR606539-1"/>
    </source>
</evidence>
<feature type="compositionally biased region" description="Acidic residues" evidence="18">
    <location>
        <begin position="2759"/>
        <end position="2775"/>
    </location>
</feature>
<dbReference type="Pfam" id="PF00211">
    <property type="entry name" value="Guanylate_cyc"/>
    <property type="match status" value="3"/>
</dbReference>
<dbReference type="InterPro" id="IPR032631">
    <property type="entry name" value="P-type_ATPase_N"/>
</dbReference>
<dbReference type="GO" id="GO:0009190">
    <property type="term" value="P:cyclic nucleotide biosynthetic process"/>
    <property type="evidence" value="ECO:0007669"/>
    <property type="project" value="InterPro"/>
</dbReference>
<evidence type="ECO:0000256" key="2">
    <source>
        <dbReference type="ARBA" id="ARBA00004308"/>
    </source>
</evidence>
<feature type="transmembrane region" description="Helical" evidence="19">
    <location>
        <begin position="993"/>
        <end position="1016"/>
    </location>
</feature>
<keyword evidence="12 19" id="KW-1133">Transmembrane helix</keyword>
<dbReference type="Gene3D" id="3.40.1110.10">
    <property type="entry name" value="Calcium-transporting ATPase, cytoplasmic domain N"/>
    <property type="match status" value="1"/>
</dbReference>
<evidence type="ECO:0000256" key="19">
    <source>
        <dbReference type="SAM" id="Phobius"/>
    </source>
</evidence>
<evidence type="ECO:0000256" key="13">
    <source>
        <dbReference type="ARBA" id="ARBA00023136"/>
    </source>
</evidence>
<dbReference type="GO" id="GO:0035556">
    <property type="term" value="P:intracellular signal transduction"/>
    <property type="evidence" value="ECO:0007669"/>
    <property type="project" value="InterPro"/>
</dbReference>
<comment type="similarity">
    <text evidence="4">Belongs to the cation transport ATPase (P-type) (TC 3.A.3) family. Type IV subfamily.</text>
</comment>
<feature type="transmembrane region" description="Helical" evidence="19">
    <location>
        <begin position="1022"/>
        <end position="1042"/>
    </location>
</feature>
<evidence type="ECO:0000256" key="18">
    <source>
        <dbReference type="SAM" id="MobiDB-lite"/>
    </source>
</evidence>
<evidence type="ECO:0000259" key="20">
    <source>
        <dbReference type="PROSITE" id="PS50125"/>
    </source>
</evidence>
<feature type="region of interest" description="Disordered" evidence="18">
    <location>
        <begin position="2228"/>
        <end position="2278"/>
    </location>
</feature>
<proteinExistence type="inferred from homology"/>
<feature type="binding site" evidence="16">
    <location>
        <position position="837"/>
    </location>
    <ligand>
        <name>ATP</name>
        <dbReference type="ChEBI" id="CHEBI:30616"/>
    </ligand>
</feature>
<feature type="binding site" evidence="16">
    <location>
        <position position="836"/>
    </location>
    <ligand>
        <name>ATP</name>
        <dbReference type="ChEBI" id="CHEBI:30616"/>
    </ligand>
</feature>
<feature type="region of interest" description="Disordered" evidence="18">
    <location>
        <begin position="726"/>
        <end position="749"/>
    </location>
</feature>
<comment type="similarity">
    <text evidence="3">Belongs to the CBF/MAK21 family.</text>
</comment>
<evidence type="ECO:0000256" key="8">
    <source>
        <dbReference type="ARBA" id="ARBA00022741"/>
    </source>
</evidence>
<comment type="subcellular location">
    <subcellularLocation>
        <location evidence="2">Endomembrane system</location>
    </subcellularLocation>
    <subcellularLocation>
        <location evidence="1">Membrane</location>
        <topology evidence="1">Multi-pass membrane protein</topology>
    </subcellularLocation>
</comment>
<dbReference type="SUPFAM" id="SSF48371">
    <property type="entry name" value="ARM repeat"/>
    <property type="match status" value="1"/>
</dbReference>
<dbReference type="GO" id="GO:0045332">
    <property type="term" value="P:phospholipid translocation"/>
    <property type="evidence" value="ECO:0007669"/>
    <property type="project" value="TreeGrafter"/>
</dbReference>
<keyword evidence="11" id="KW-1278">Translocase</keyword>
<feature type="region of interest" description="Disordered" evidence="18">
    <location>
        <begin position="2073"/>
        <end position="2098"/>
    </location>
</feature>
<feature type="compositionally biased region" description="Acidic residues" evidence="18">
    <location>
        <begin position="2973"/>
        <end position="2982"/>
    </location>
</feature>
<dbReference type="SUPFAM" id="SSF56784">
    <property type="entry name" value="HAD-like"/>
    <property type="match status" value="1"/>
</dbReference>
<dbReference type="VEuPathDB" id="FungiDB:H257_00635"/>
<feature type="binding site" evidence="16">
    <location>
        <position position="543"/>
    </location>
    <ligand>
        <name>ATP</name>
        <dbReference type="ChEBI" id="CHEBI:30616"/>
    </ligand>
</feature>
<dbReference type="SMART" id="SM00044">
    <property type="entry name" value="CYCc"/>
    <property type="match status" value="2"/>
</dbReference>
<dbReference type="Pfam" id="PF16209">
    <property type="entry name" value="PhoLip_ATPase_N"/>
    <property type="match status" value="1"/>
</dbReference>
<feature type="binding site" evidence="16">
    <location>
        <position position="614"/>
    </location>
    <ligand>
        <name>ATP</name>
        <dbReference type="ChEBI" id="CHEBI:30616"/>
    </ligand>
</feature>
<feature type="compositionally biased region" description="Polar residues" evidence="18">
    <location>
        <begin position="2085"/>
        <end position="2097"/>
    </location>
</feature>
<feature type="binding site" evidence="17">
    <location>
        <position position="394"/>
    </location>
    <ligand>
        <name>Mg(2+)</name>
        <dbReference type="ChEBI" id="CHEBI:18420"/>
    </ligand>
</feature>
<organism evidence="22 23">
    <name type="scientific">Aphanomyces astaci</name>
    <name type="common">Crayfish plague agent</name>
    <dbReference type="NCBI Taxonomy" id="112090"/>
    <lineage>
        <taxon>Eukaryota</taxon>
        <taxon>Sar</taxon>
        <taxon>Stramenopiles</taxon>
        <taxon>Oomycota</taxon>
        <taxon>Saprolegniomycetes</taxon>
        <taxon>Saprolegniales</taxon>
        <taxon>Verrucalvaceae</taxon>
        <taxon>Aphanomyces</taxon>
    </lineage>
</organism>
<gene>
    <name evidence="21" type="ORF">DYB35_000860</name>
    <name evidence="22" type="ORF">DYB37_001662</name>
</gene>
<keyword evidence="6 19" id="KW-0812">Transmembrane</keyword>
<dbReference type="GO" id="GO:0005524">
    <property type="term" value="F:ATP binding"/>
    <property type="evidence" value="ECO:0007669"/>
    <property type="project" value="UniProtKB-KW"/>
</dbReference>
<feature type="binding site" evidence="16">
    <location>
        <position position="502"/>
    </location>
    <ligand>
        <name>ATP</name>
        <dbReference type="ChEBI" id="CHEBI:30616"/>
    </ligand>
</feature>
<dbReference type="GO" id="GO:0005634">
    <property type="term" value="C:nucleus"/>
    <property type="evidence" value="ECO:0007669"/>
    <property type="project" value="UniProtKB-ARBA"/>
</dbReference>
<evidence type="ECO:0000256" key="11">
    <source>
        <dbReference type="ARBA" id="ARBA00022967"/>
    </source>
</evidence>
<dbReference type="InterPro" id="IPR006539">
    <property type="entry name" value="P-type_ATPase_IV"/>
</dbReference>
<dbReference type="GO" id="GO:0140326">
    <property type="term" value="F:ATPase-coupled intramembrane lipid transporter activity"/>
    <property type="evidence" value="ECO:0007669"/>
    <property type="project" value="UniProtKB-EC"/>
</dbReference>
<dbReference type="GO" id="GO:0000287">
    <property type="term" value="F:magnesium ion binding"/>
    <property type="evidence" value="ECO:0007669"/>
    <property type="project" value="InterPro"/>
</dbReference>
<dbReference type="PANTHER" id="PTHR24092">
    <property type="entry name" value="PROBABLE PHOSPHOLIPID-TRANSPORTING ATPASE"/>
    <property type="match status" value="1"/>
</dbReference>
<dbReference type="InterPro" id="IPR023298">
    <property type="entry name" value="ATPase_P-typ_TM_dom_sf"/>
</dbReference>
<feature type="binding site" evidence="16">
    <location>
        <position position="394"/>
    </location>
    <ligand>
        <name>ATP</name>
        <dbReference type="ChEBI" id="CHEBI:30616"/>
    </ligand>
</feature>
<dbReference type="InterPro" id="IPR032630">
    <property type="entry name" value="P_typ_ATPase_c"/>
</dbReference>
<dbReference type="SUPFAM" id="SSF55073">
    <property type="entry name" value="Nucleotide cyclase"/>
    <property type="match status" value="2"/>
</dbReference>
<feature type="binding site" evidence="17">
    <location>
        <position position="396"/>
    </location>
    <ligand>
        <name>Mg(2+)</name>
        <dbReference type="ChEBI" id="CHEBI:18420"/>
    </ligand>
</feature>
<dbReference type="Proteomes" id="UP000285712">
    <property type="component" value="Unassembled WGS sequence"/>
</dbReference>
<keyword evidence="7 17" id="KW-0479">Metal-binding</keyword>
<feature type="binding site" evidence="16">
    <location>
        <position position="806"/>
    </location>
    <ligand>
        <name>ATP</name>
        <dbReference type="ChEBI" id="CHEBI:30616"/>
    </ligand>
</feature>
<feature type="compositionally biased region" description="Acidic residues" evidence="18">
    <location>
        <begin position="2992"/>
        <end position="3075"/>
    </location>
</feature>
<dbReference type="CDD" id="cd07302">
    <property type="entry name" value="CHD"/>
    <property type="match status" value="2"/>
</dbReference>
<dbReference type="NCBIfam" id="TIGR01652">
    <property type="entry name" value="ATPase-Plipid"/>
    <property type="match status" value="1"/>
</dbReference>
<comment type="catalytic activity">
    <reaction evidence="14">
        <text>ATP + H2O + phospholipidSide 1 = ADP + phosphate + phospholipidSide 2.</text>
        <dbReference type="EC" id="7.6.2.1"/>
    </reaction>
</comment>
<evidence type="ECO:0000256" key="1">
    <source>
        <dbReference type="ARBA" id="ARBA00004141"/>
    </source>
</evidence>
<feature type="transmembrane region" description="Helical" evidence="19">
    <location>
        <begin position="1869"/>
        <end position="1888"/>
    </location>
</feature>
<comment type="caution">
    <text evidence="22">The sequence shown here is derived from an EMBL/GenBank/DDBJ whole genome shotgun (WGS) entry which is preliminary data.</text>
</comment>
<evidence type="ECO:0000256" key="10">
    <source>
        <dbReference type="ARBA" id="ARBA00022842"/>
    </source>
</evidence>
<feature type="region of interest" description="Disordered" evidence="18">
    <location>
        <begin position="2958"/>
        <end position="3132"/>
    </location>
</feature>
<evidence type="ECO:0000313" key="22">
    <source>
        <dbReference type="EMBL" id="RHZ20259.1"/>
    </source>
</evidence>
<feature type="transmembrane region" description="Helical" evidence="19">
    <location>
        <begin position="1324"/>
        <end position="1341"/>
    </location>
</feature>
<feature type="domain" description="Guanylate cyclase" evidence="20">
    <location>
        <begin position="1473"/>
        <end position="1602"/>
    </location>
</feature>
<evidence type="ECO:0000256" key="14">
    <source>
        <dbReference type="ARBA" id="ARBA00034036"/>
    </source>
</evidence>
<keyword evidence="10 17" id="KW-0460">Magnesium</keyword>
<feature type="binding site" evidence="17">
    <location>
        <position position="837"/>
    </location>
    <ligand>
        <name>Mg(2+)</name>
        <dbReference type="ChEBI" id="CHEBI:18420"/>
    </ligand>
</feature>
<evidence type="ECO:0000256" key="5">
    <source>
        <dbReference type="ARBA" id="ARBA00012189"/>
    </source>
</evidence>
<feature type="binding site" evidence="16">
    <location>
        <position position="396"/>
    </location>
    <ligand>
        <name>ATP</name>
        <dbReference type="ChEBI" id="CHEBI:30616"/>
    </ligand>
</feature>
<reference evidence="23 24" key="1">
    <citation type="submission" date="2018-08" db="EMBL/GenBank/DDBJ databases">
        <title>Aphanomyces genome sequencing and annotation.</title>
        <authorList>
            <person name="Minardi D."/>
            <person name="Oidtmann B."/>
            <person name="Van Der Giezen M."/>
            <person name="Studholme D.J."/>
        </authorList>
    </citation>
    <scope>NUCLEOTIDE SEQUENCE [LARGE SCALE GENOMIC DNA]</scope>
    <source>
        <strain evidence="22 23">Da</strain>
        <strain evidence="21 24">Sv</strain>
    </source>
</reference>
<dbReference type="InterPro" id="IPR023299">
    <property type="entry name" value="ATPase_P-typ_cyto_dom_N"/>
</dbReference>
<dbReference type="InterPro" id="IPR001757">
    <property type="entry name" value="P_typ_ATPase"/>
</dbReference>
<evidence type="ECO:0000313" key="23">
    <source>
        <dbReference type="Proteomes" id="UP000285430"/>
    </source>
</evidence>
<keyword evidence="13 19" id="KW-0472">Membrane</keyword>
<feature type="binding site" evidence="16">
    <location>
        <position position="395"/>
    </location>
    <ligand>
        <name>ATP</name>
        <dbReference type="ChEBI" id="CHEBI:30616"/>
    </ligand>
</feature>
<feature type="compositionally biased region" description="Basic and acidic residues" evidence="18">
    <location>
        <begin position="2264"/>
        <end position="2278"/>
    </location>
</feature>
<dbReference type="InterPro" id="IPR005612">
    <property type="entry name" value="CCAAT-binding_factor"/>
</dbReference>
<evidence type="ECO:0000256" key="9">
    <source>
        <dbReference type="ARBA" id="ARBA00022840"/>
    </source>
</evidence>
<dbReference type="VEuPathDB" id="FungiDB:H257_00634"/>
<dbReference type="GO" id="GO:0016887">
    <property type="term" value="F:ATP hydrolysis activity"/>
    <property type="evidence" value="ECO:0007669"/>
    <property type="project" value="InterPro"/>
</dbReference>
<dbReference type="InterPro" id="IPR008250">
    <property type="entry name" value="ATPase_P-typ_transduc_dom_A_sf"/>
</dbReference>
<feature type="transmembrane region" description="Helical" evidence="19">
    <location>
        <begin position="1894"/>
        <end position="1912"/>
    </location>
</feature>
<feature type="region of interest" description="Disordered" evidence="18">
    <location>
        <begin position="2900"/>
        <end position="2919"/>
    </location>
</feature>
<dbReference type="GO" id="GO:0005886">
    <property type="term" value="C:plasma membrane"/>
    <property type="evidence" value="ECO:0007669"/>
    <property type="project" value="TreeGrafter"/>
</dbReference>
<name>A0A3R6Y3V4_APHAT</name>
<feature type="transmembrane region" description="Helical" evidence="19">
    <location>
        <begin position="1919"/>
        <end position="1935"/>
    </location>
</feature>
<dbReference type="EMBL" id="QUTG01003000">
    <property type="protein sequence ID" value="RHY93700.1"/>
    <property type="molecule type" value="Genomic_DNA"/>
</dbReference>
<dbReference type="InterPro" id="IPR001054">
    <property type="entry name" value="A/G_cyclase"/>
</dbReference>
<evidence type="ECO:0000256" key="4">
    <source>
        <dbReference type="ARBA" id="ARBA00008109"/>
    </source>
</evidence>
<feature type="transmembrane region" description="Helical" evidence="19">
    <location>
        <begin position="329"/>
        <end position="348"/>
    </location>
</feature>
<dbReference type="PROSITE" id="PS50125">
    <property type="entry name" value="GUANYLATE_CYCLASE_2"/>
    <property type="match status" value="2"/>
</dbReference>
<feature type="compositionally biased region" description="Basic and acidic residues" evidence="18">
    <location>
        <begin position="2243"/>
        <end position="2256"/>
    </location>
</feature>
<dbReference type="Proteomes" id="UP000285430">
    <property type="component" value="Unassembled WGS sequence"/>
</dbReference>
<dbReference type="Gene3D" id="3.40.50.1000">
    <property type="entry name" value="HAD superfamily/HAD-like"/>
    <property type="match status" value="1"/>
</dbReference>
<dbReference type="SUPFAM" id="SSF81660">
    <property type="entry name" value="Metal cation-transporting ATPase, ATP-binding domain N"/>
    <property type="match status" value="1"/>
</dbReference>
<evidence type="ECO:0000256" key="17">
    <source>
        <dbReference type="PIRSR" id="PIRSR606539-3"/>
    </source>
</evidence>
<evidence type="ECO:0000313" key="21">
    <source>
        <dbReference type="EMBL" id="RHY93700.1"/>
    </source>
</evidence>
<dbReference type="PANTHER" id="PTHR24092:SF150">
    <property type="entry name" value="PHOSPHOLIPID-TRANSPORTING ATPASE"/>
    <property type="match status" value="1"/>
</dbReference>
<comment type="cofactor">
    <cofactor evidence="17">
        <name>Mg(2+)</name>
        <dbReference type="ChEBI" id="CHEBI:18420"/>
    </cofactor>
</comment>
<dbReference type="Pfam" id="PF03914">
    <property type="entry name" value="CBF"/>
    <property type="match status" value="1"/>
</dbReference>
<evidence type="ECO:0000256" key="7">
    <source>
        <dbReference type="ARBA" id="ARBA00022723"/>
    </source>
</evidence>
<evidence type="ECO:0000256" key="16">
    <source>
        <dbReference type="PIRSR" id="PIRSR606539-2"/>
    </source>
</evidence>
<feature type="transmembrane region" description="Helical" evidence="19">
    <location>
        <begin position="1094"/>
        <end position="1118"/>
    </location>
</feature>
<dbReference type="InterPro" id="IPR023214">
    <property type="entry name" value="HAD_sf"/>
</dbReference>
<dbReference type="InterPro" id="IPR016024">
    <property type="entry name" value="ARM-type_fold"/>
</dbReference>
<dbReference type="EC" id="7.6.2.1" evidence="5"/>
<dbReference type="Pfam" id="PF13246">
    <property type="entry name" value="Cation_ATPase"/>
    <property type="match status" value="1"/>
</dbReference>
<dbReference type="SUPFAM" id="SSF81653">
    <property type="entry name" value="Calcium ATPase, transduction domain A"/>
    <property type="match status" value="1"/>
</dbReference>
<evidence type="ECO:0000256" key="3">
    <source>
        <dbReference type="ARBA" id="ARBA00007797"/>
    </source>
</evidence>
<feature type="transmembrane region" description="Helical" evidence="19">
    <location>
        <begin position="1295"/>
        <end position="1312"/>
    </location>
</feature>
<feature type="binding site" evidence="16">
    <location>
        <position position="576"/>
    </location>
    <ligand>
        <name>ATP</name>
        <dbReference type="ChEBI" id="CHEBI:30616"/>
    </ligand>
</feature>
<evidence type="ECO:0000313" key="24">
    <source>
        <dbReference type="Proteomes" id="UP000285712"/>
    </source>
</evidence>
<feature type="transmembrane region" description="Helical" evidence="19">
    <location>
        <begin position="920"/>
        <end position="941"/>
    </location>
</feature>
<dbReference type="InterPro" id="IPR029787">
    <property type="entry name" value="Nucleotide_cyclase"/>
</dbReference>
<evidence type="ECO:0000256" key="12">
    <source>
        <dbReference type="ARBA" id="ARBA00022989"/>
    </source>
</evidence>
<feature type="region of interest" description="Disordered" evidence="18">
    <location>
        <begin position="2742"/>
        <end position="2792"/>
    </location>
</feature>
<sequence>MAAAPLEGTKSPDTLLAAENVSASGRRMPISTSESGLPPGRVLFINDRSATSTAMAKLGLACASNVVRTSKYSVLSFIPKNLMEQFRRVANFYFLIISLLQLATPYSPTNQYSTIGPLVLVLVATMIKEAVEDKVRHDADKTVNRAKTLVFVDATRGYQERMWQELQVGDVVKVLEGECFPADLVLLESSNIDGQAQVETANLDGETDLKQEGRLAWEVPLTITNIVLRGMKLSHTTYVEGVVVASGAETKLIQNTKQSPSKFSRLDVIANRCILVIFSVLCIVCCVSTAWSTWRSTMYFNRVGSKMTTAFGNTTNWSYLWDQDIPSTFITFLILYNNLVPISLYISLEVVKWYQAKQIESDPEMLDPVTGRSVQARTSNLNEDVGQIRYLFSDKTGMISMFNGDKRIDSSPSLHRNAPVDQVDRITTRLRAYSANVMPYSMLTQHGTYPDHGAGCDATTVMDDTGDLSRGVLVQTFFRCVLLCHTATLSPENAIRASSPDETALLRGAVELNCVLKGRTSTTMDISLFGRPESYEILALNEFDSTRKCMSIVVRQLTATCQESITKDDVLWVFCKGADTTMMASGDHRHHTAKVPTRDSITSHLHYFASMGLRTLVFGHKPRYKRITLAEFMAWSAAYAKAKTSLVDRESKLIECARSMETRLTLLGATGVEDQLQDGVTECIETLSAAGYIHTRLWKPDVPSREIALVINGDALECLMNETRPEADNDDKVSTGRFADPNESTHSVMGVDESNHALGYRDSSFQRTRPTIKGLQDTHSNSDDNDAALALFMQLVTQCCSVIACRLSPIHKAQIIALIKRSKSRPVTMAVGDGGNDVSMIQEAHIGVGIFGHEAVRSADFAIGQFRFLSRLILAHGRWNYRRVSIVILFSFYKNMTLVMTLFMYSFLNGYSGQTMYESYLIVGWNVLYTLFPILVLGTVVHQYTGFFTPTCAGIIDEDISSNTVLKYPFIFRNNQMGQELNLSKMRMWVGKALWHSFLVFSLGTFLTYNAFGSYSMADSSIFLYGTAVYGILVVTVSLKAALIMQRLHRWTRYHYFAIVGGPVSYLAFVLSYSEAYGIVRLTTFSDFYGLGSVIFGGAAFWITICLVGFTSIVADVVGMYISRMYLPTNQDIIEEIDSHLDDPCDDVATVATTASRSKTGSVVMVNMKQVKIEEVAQRKILSPGVGGVRKDLGFLTEHEELCRKLMRQERAISREVGVHRQEVFDVGISSTSQISLHPITVEFMGEDHDVLEAGYTKLFVAREVRRIHVLVAMFLFLLPFYAVVEYYWEKDQSRYLIRVGMFCGTLMYLTFLHSRFFLSHYQLAILVPMAMGGIAFTQAIEYTGLLLVTIFTILLFSVVRVKVVYAICLAVFNLLYFDLSPRLGFRSSTKSSETTATEIVLFLVFMMFLIACSAFGSYILQVSMRTDFVQNRILVYEERRSREILSNMLPEHIVRRMQNGEKLISEEEKDVTILFCDIADFSSLIKRYSPTEMVMLLDRIYSLFDAMCAKHGMRKMETVGKTYLACAGLQGSVKGKEAALRAAGVAQDMMAAISRVKASNGNGLKIRIGIHSGRVISGLVGMKKQQFSLFGDTINTASRMQSTGVTGRIQVSQVTYDYLCHDFRFEPRTVEAKGKGTLTAYLMGKSATVLGDRAMRGHWDAFPDPRTASHIYHLREWLRRLFAPTNRIEVMASTVENTEMSMPTRMRLQSIRTELSMEIDPIWLFFVKPELELAYRKARCFIRQNGARRTMIMLAIYLAYTILRDLVHDMSVDNAGVLQNNATICDHSCKSAIYASTAIRGFLIGYAGWFEYSNFYARRAVDQPWLTDALKAFIRPVHATIFVYYIVTSVILVTPNIFRWANEQQSILYSYISMDIIMPMFLVSSGGSLLNKFTSYFNGLLMALSTIIYLVRLEGLKVYPTALTLFVGLFSTMARRDIEFFCRRKYWFQARAQMETKKADRLLYKMLPQSVVNQLKEGELVCDQHHHVGILFSDIKGFTSIAARADTDIVVHLLDSLFSAFDVLTEKHGVFKMQTIGDAYVIVSGLPYVDMSSKELNHLTEPNADELVTSHEAGLQSIHHKPGTPSSTVKPHSSGSFRHLESLPPRLHIRNLIRMATDMQREVAKVMDPNSGEPLQMRIGIHIGSIIAGVIGTSTLRYDMWGPDVLTANEMETSGVPGRILWSQHVHQAEDCPDLRFTFHKSIDFTGIAKMDTYIADFIDDKVEKHNLPVQGGGKPYQYNKSNDRRDGGKKDFSKFGKTQPQQDKKPYVKPTEEEAVKPNEKLISMLKSMKDQSVAWHEAVKALPNESKDVVKHKASDPIVDEKKRLAERLMEAELKAADSKGSLSSDEKYLKTMIKSGTLADRIAATTLSIQASPVHNLARLSQLVTMAKNKGRREAQMAIDSLKDLFLTNLLPDRKLLFFHQRPIHRTDATQAHVVIWYFEHCVKVAYAQLIAALASGMDDAIEAHKRACIRAVIALLTDKPEQENVLLTMLVNKLGDPDRKVASFVLHQLQELLKVHPVMKRVVVDDVERLLTRAKVTERTKYNAVLFLNQMYLSASDADLATHLIKVYFGLFSKEVHRDQGKADTGLERKLLSALLVGVNRSFPYAKCTSADFQDEIDTMFRVVHTAHFSTSVQALMLLFQVMSSTNSVPDRFYSALYTKLFDPKMHTTSKHTLFLNLLFRAIKQDVSPARVHAMIKRLLQVSLTMPPAFCCAALFLVSELLQHNKSFRALIDQPEHDLTQDQVPPSNNKKDDEPVESSAEDEDASDDQALEAPVPAEEDEGEADLEAERKRSAALLKSMGLDVAPDDDRRSAVKRVSGGVVVVTPYDPRKRNPLYAGAETSCLWELQPFLVHYHPSVAQFAKQLVDGAISYKGDPLNDFTLSVFFDKFVNKKPKSKDGPHRYSHGGDDDDDKHAVVGVHSEHFLAQDEAAVADTDRFFYTFFKERAKRVPAKPTKKKKDDLTGDALASDEEDEEYEAFANQLAESIMEDNDDEDPDMDDWSGDESGDNEDGDDEDGDGDEDGDDDDDGDDDGDGAEMNDEDMMFDDDDDEDLDDDDDNEMQFGDDDEESAAPPPSVSKGKKKASDKRKSPFADADEYLEAIERGERDDQAAQQPPTPKRRPLKKRK</sequence>
<feature type="domain" description="Guanylate cyclase" evidence="20">
    <location>
        <begin position="1990"/>
        <end position="2173"/>
    </location>
</feature>
<feature type="binding site" evidence="16">
    <location>
        <position position="812"/>
    </location>
    <ligand>
        <name>ATP</name>
        <dbReference type="ChEBI" id="CHEBI:30616"/>
    </ligand>
</feature>
<feature type="transmembrane region" description="Helical" evidence="19">
    <location>
        <begin position="1400"/>
        <end position="1421"/>
    </location>
</feature>
<feature type="transmembrane region" description="Helical" evidence="19">
    <location>
        <begin position="1268"/>
        <end position="1289"/>
    </location>
</feature>
<dbReference type="InterPro" id="IPR059000">
    <property type="entry name" value="ATPase_P-type_domA"/>
</dbReference>
<dbReference type="Pfam" id="PF00122">
    <property type="entry name" value="E1-E2_ATPase"/>
    <property type="match status" value="1"/>
</dbReference>
<dbReference type="Pfam" id="PF16212">
    <property type="entry name" value="PhoLip_ATPase_C"/>
    <property type="match status" value="1"/>
</dbReference>
<dbReference type="InterPro" id="IPR036412">
    <property type="entry name" value="HAD-like_sf"/>
</dbReference>
<feature type="active site" description="4-aspartylphosphate intermediate" evidence="15">
    <location>
        <position position="394"/>
    </location>
</feature>
<evidence type="ECO:0000256" key="6">
    <source>
        <dbReference type="ARBA" id="ARBA00022692"/>
    </source>
</evidence>
<feature type="compositionally biased region" description="Basic and acidic residues" evidence="18">
    <location>
        <begin position="2901"/>
        <end position="2919"/>
    </location>
</feature>
<dbReference type="Gene3D" id="2.70.150.10">
    <property type="entry name" value="Calcium-transporting ATPase, cytoplasmic transduction domain A"/>
    <property type="match status" value="1"/>
</dbReference>
<feature type="transmembrane region" description="Helical" evidence="19">
    <location>
        <begin position="269"/>
        <end position="291"/>
    </location>
</feature>
<dbReference type="EMBL" id="QUTH01003314">
    <property type="protein sequence ID" value="RHZ20259.1"/>
    <property type="molecule type" value="Genomic_DNA"/>
</dbReference>
<feature type="transmembrane region" description="Helical" evidence="19">
    <location>
        <begin position="1054"/>
        <end position="1074"/>
    </location>
</feature>
<feature type="transmembrane region" description="Helical" evidence="19">
    <location>
        <begin position="1347"/>
        <end position="1380"/>
    </location>
</feature>
<feature type="compositionally biased region" description="Acidic residues" evidence="18">
    <location>
        <begin position="2782"/>
        <end position="2791"/>
    </location>
</feature>
<feature type="compositionally biased region" description="Basic residues" evidence="18">
    <location>
        <begin position="3123"/>
        <end position="3132"/>
    </location>
</feature>
<feature type="transmembrane region" description="Helical" evidence="19">
    <location>
        <begin position="886"/>
        <end position="908"/>
    </location>
</feature>
<protein>
    <recommendedName>
        <fullName evidence="5">P-type phospholipid transporter</fullName>
        <ecNumber evidence="5">7.6.2.1</ecNumber>
    </recommendedName>
</protein>
<feature type="binding site" evidence="17">
    <location>
        <position position="833"/>
    </location>
    <ligand>
        <name>Mg(2+)</name>
        <dbReference type="ChEBI" id="CHEBI:18420"/>
    </ligand>
</feature>
<keyword evidence="9 16" id="KW-0067">ATP-binding</keyword>
<dbReference type="SUPFAM" id="SSF81665">
    <property type="entry name" value="Calcium ATPase, transmembrane domain M"/>
    <property type="match status" value="1"/>
</dbReference>
<dbReference type="NCBIfam" id="TIGR01494">
    <property type="entry name" value="ATPase_P-type"/>
    <property type="match status" value="1"/>
</dbReference>
<accession>A0A3R6Y3V4</accession>
<keyword evidence="8 16" id="KW-0547">Nucleotide-binding</keyword>